<evidence type="ECO:0000256" key="2">
    <source>
        <dbReference type="ARBA" id="ARBA00022741"/>
    </source>
</evidence>
<dbReference type="GO" id="GO:0003677">
    <property type="term" value="F:DNA binding"/>
    <property type="evidence" value="ECO:0007669"/>
    <property type="project" value="UniProtKB-UniRule"/>
</dbReference>
<organism evidence="8 9">
    <name type="scientific">Syntrophomonas wolfei subsp. wolfei (strain DSM 2245B / Goettingen)</name>
    <dbReference type="NCBI Taxonomy" id="335541"/>
    <lineage>
        <taxon>Bacteria</taxon>
        <taxon>Bacillati</taxon>
        <taxon>Bacillota</taxon>
        <taxon>Clostridia</taxon>
        <taxon>Eubacteriales</taxon>
        <taxon>Syntrophomonadaceae</taxon>
        <taxon>Syntrophomonas</taxon>
    </lineage>
</organism>
<dbReference type="PIRSF" id="PIRSF005719">
    <property type="entry name" value="SMC"/>
    <property type="match status" value="1"/>
</dbReference>
<comment type="similarity">
    <text evidence="6">Belongs to the SMC family.</text>
</comment>
<dbReference type="PANTHER" id="PTHR43977">
    <property type="entry name" value="STRUCTURAL MAINTENANCE OF CHROMOSOMES PROTEIN 3"/>
    <property type="match status" value="1"/>
</dbReference>
<keyword evidence="4 6" id="KW-0175">Coiled coil</keyword>
<comment type="domain">
    <text evidence="6">Contains large globular domains required for ATP hydrolysis at each terminus and a third globular domain forming a flexible hinge near the middle of the molecule. These domains are separated by coiled-coil structures.</text>
</comment>
<keyword evidence="2 6" id="KW-0547">Nucleotide-binding</keyword>
<evidence type="ECO:0000313" key="9">
    <source>
        <dbReference type="Proteomes" id="UP000001968"/>
    </source>
</evidence>
<dbReference type="GO" id="GO:0005737">
    <property type="term" value="C:cytoplasm"/>
    <property type="evidence" value="ECO:0007669"/>
    <property type="project" value="UniProtKB-SubCell"/>
</dbReference>
<dbReference type="InterPro" id="IPR036277">
    <property type="entry name" value="SMC_hinge_sf"/>
</dbReference>
<dbReference type="EMBL" id="CP000448">
    <property type="protein sequence ID" value="ABI68097.1"/>
    <property type="molecule type" value="Genomic_DNA"/>
</dbReference>
<dbReference type="InterPro" id="IPR010935">
    <property type="entry name" value="SMC_hinge"/>
</dbReference>
<dbReference type="NCBIfam" id="TIGR02168">
    <property type="entry name" value="SMC_prok_B"/>
    <property type="match status" value="1"/>
</dbReference>
<keyword evidence="9" id="KW-1185">Reference proteome</keyword>
<dbReference type="InterPro" id="IPR003395">
    <property type="entry name" value="RecF/RecN/SMC_N"/>
</dbReference>
<protein>
    <recommendedName>
        <fullName evidence="6">Chromosome partition protein Smc</fullName>
    </recommendedName>
</protein>
<dbReference type="Gene3D" id="3.40.50.300">
    <property type="entry name" value="P-loop containing nucleotide triphosphate hydrolases"/>
    <property type="match status" value="2"/>
</dbReference>
<gene>
    <name evidence="6" type="primary">smc</name>
    <name evidence="8" type="ordered locus">Swol_0776</name>
</gene>
<dbReference type="SUPFAM" id="SSF57997">
    <property type="entry name" value="Tropomyosin"/>
    <property type="match status" value="1"/>
</dbReference>
<feature type="coiled-coil region" evidence="6">
    <location>
        <begin position="346"/>
        <end position="429"/>
    </location>
</feature>
<feature type="binding site" evidence="6">
    <location>
        <begin position="32"/>
        <end position="39"/>
    </location>
    <ligand>
        <name>ATP</name>
        <dbReference type="ChEBI" id="CHEBI:30616"/>
    </ligand>
</feature>
<dbReference type="SUPFAM" id="SSF75553">
    <property type="entry name" value="Smc hinge domain"/>
    <property type="match status" value="1"/>
</dbReference>
<dbReference type="GO" id="GO:0007059">
    <property type="term" value="P:chromosome segregation"/>
    <property type="evidence" value="ECO:0007669"/>
    <property type="project" value="UniProtKB-UniRule"/>
</dbReference>
<evidence type="ECO:0000256" key="4">
    <source>
        <dbReference type="ARBA" id="ARBA00023054"/>
    </source>
</evidence>
<dbReference type="InterPro" id="IPR011890">
    <property type="entry name" value="SMC_prok"/>
</dbReference>
<dbReference type="GO" id="GO:0016887">
    <property type="term" value="F:ATP hydrolysis activity"/>
    <property type="evidence" value="ECO:0007669"/>
    <property type="project" value="InterPro"/>
</dbReference>
<dbReference type="InterPro" id="IPR027417">
    <property type="entry name" value="P-loop_NTPase"/>
</dbReference>
<dbReference type="Gene3D" id="6.10.140.1720">
    <property type="match status" value="1"/>
</dbReference>
<accession>Q0AYV7</accession>
<feature type="coiled-coil region" evidence="6">
    <location>
        <begin position="747"/>
        <end position="1036"/>
    </location>
</feature>
<evidence type="ECO:0000256" key="6">
    <source>
        <dbReference type="HAMAP-Rule" id="MF_01894"/>
    </source>
</evidence>
<dbReference type="GO" id="GO:0005524">
    <property type="term" value="F:ATP binding"/>
    <property type="evidence" value="ECO:0007669"/>
    <property type="project" value="UniProtKB-UniRule"/>
</dbReference>
<dbReference type="KEGG" id="swo:Swol_0776"/>
<comment type="function">
    <text evidence="6">Required for chromosome condensation and partitioning.</text>
</comment>
<dbReference type="GO" id="GO:0007062">
    <property type="term" value="P:sister chromatid cohesion"/>
    <property type="evidence" value="ECO:0007669"/>
    <property type="project" value="InterPro"/>
</dbReference>
<evidence type="ECO:0000313" key="8">
    <source>
        <dbReference type="EMBL" id="ABI68097.1"/>
    </source>
</evidence>
<keyword evidence="1 6" id="KW-0963">Cytoplasm</keyword>
<reference evidence="9" key="1">
    <citation type="journal article" date="2010" name="Environ. Microbiol.">
        <title>The genome of Syntrophomonas wolfei: new insights into syntrophic metabolism and biohydrogen production.</title>
        <authorList>
            <person name="Sieber J.R."/>
            <person name="Sims D.R."/>
            <person name="Han C."/>
            <person name="Kim E."/>
            <person name="Lykidis A."/>
            <person name="Lapidus A.L."/>
            <person name="McDonnald E."/>
            <person name="Rohlin L."/>
            <person name="Culley D.E."/>
            <person name="Gunsalus R."/>
            <person name="McInerney M.J."/>
        </authorList>
    </citation>
    <scope>NUCLEOTIDE SEQUENCE [LARGE SCALE GENOMIC DNA]</scope>
    <source>
        <strain evidence="9">DSM 2245B / Goettingen</strain>
    </source>
</reference>
<sequence length="1191" mass="136270">MYLKRLDIKGFKSFADNTELQLNPGLNIVVGPNGCGKSNIVDAIRWVLGETSIRQLRGQKNEDVIFNGSDKKKALGMAFVELVIDNSDHSLPLDFSEITLGRKVHRSGESEFYLNKSRVRLKDISDLLSGSGVGKKGYAIISQGELEEVLNGQALDRRLMLEEAAGVIKYRQQRDEVKKRILNSSNDLLRLGDILEELDLRRQELFRKAEKARLYMALNSECQELDKSVLGFELARTEKDWQQKSRDLIQKQNEIQAQAGQVALLEAKLREEEEGLARQQLSLGELGEQRHLLESRLNLLQGEIRLGEERIKNNNKRIDDAVADEKKQLILLDNIQRDLHLCSVDYDKEQQNMAQRVAEYNELEHEVQEMESIIAGFKGDFDKKKALVFDKMKQESQLKNELAEKAELLSQAREKKERLKIHIEELAAKLLKGRKGHLQCQEEIRALQAEIGQKQSFIAELSREKDELAKVLQNLNDSYRELNQRSIEINNQLLAIKDLQRNLTGYSPAVKSIIKQARSGRLQGIMGVLGEILEVPAGMELAIDVAAGNGLQNIVVASEKEVREAIDYLKVQELGRATFLPLDVLKVKPLPGSVVEKILVQDGVLGLASRLVHYDKKFAKAVEYLLGRVLLVEDLSRGIRIFRESSLPCRIVSLDGELINVSGAITGGKKASPTQTPLQRRAEEKKLLLRQQENEQAREDNRREQKQVESRWQELEQVISRARNDLLESQFRCDMMMKQKEDLAHELLDDERERDGYLEQLSRLDREAAEIERETSLLHQKLGDIEQENQKLMIDLENFKDKMEVKRRDYEVFRERLLSYKKQLDMKGRELENIKKNLSQFEELRASYQQSRDDSRQLMQSLQLEIRQEESRMEQFKKELENKTEDLARLSAESRQMQEKEKGNWALIEKYRQEMIPARESLARLETGVRNLEVAAARLEVELDGFKSRWREKFAAEAAFPAEELLTPGEIREARKRIAILQQQLEAIGSVDIASIQEYEEVSGRYDFVKQQYDDLSSARDSLDELLQKTEKLMLQDFSRFLLLANESFKNTFSEIFGGGEASLRIEAEVDRLEAGVDIEVKMPGKRSQSLNLLSGGERALTCIAFIFSLLRLRPVPFCVLDEIDASLDEVNLQRFSGFITAMSRSLQFIVITHRQATIESGENIYGITMPEEGVSAVLTLNVFEAESLAG</sequence>
<dbReference type="STRING" id="335541.Swol_0776"/>
<dbReference type="Pfam" id="PF06470">
    <property type="entry name" value="SMC_hinge"/>
    <property type="match status" value="1"/>
</dbReference>
<dbReference type="InterPro" id="IPR024704">
    <property type="entry name" value="SMC"/>
</dbReference>
<dbReference type="RefSeq" id="WP_011640202.1">
    <property type="nucleotide sequence ID" value="NC_008346.1"/>
</dbReference>
<comment type="subunit">
    <text evidence="6">Homodimer.</text>
</comment>
<dbReference type="OrthoDB" id="9808768at2"/>
<dbReference type="GO" id="GO:0005694">
    <property type="term" value="C:chromosome"/>
    <property type="evidence" value="ECO:0007669"/>
    <property type="project" value="InterPro"/>
</dbReference>
<feature type="domain" description="SMC hinge" evidence="7">
    <location>
        <begin position="523"/>
        <end position="642"/>
    </location>
</feature>
<evidence type="ECO:0000256" key="3">
    <source>
        <dbReference type="ARBA" id="ARBA00022840"/>
    </source>
</evidence>
<proteinExistence type="inferred from homology"/>
<dbReference type="Pfam" id="PF02463">
    <property type="entry name" value="SMC_N"/>
    <property type="match status" value="1"/>
</dbReference>
<dbReference type="AlphaFoldDB" id="Q0AYV7"/>
<dbReference type="HOGENOM" id="CLU_001042_2_2_9"/>
<dbReference type="eggNOG" id="COG1196">
    <property type="taxonomic scope" value="Bacteria"/>
</dbReference>
<evidence type="ECO:0000256" key="1">
    <source>
        <dbReference type="ARBA" id="ARBA00022490"/>
    </source>
</evidence>
<dbReference type="SUPFAM" id="SSF52540">
    <property type="entry name" value="P-loop containing nucleoside triphosphate hydrolases"/>
    <property type="match status" value="1"/>
</dbReference>
<dbReference type="Gene3D" id="3.30.70.1620">
    <property type="match status" value="1"/>
</dbReference>
<keyword evidence="5 6" id="KW-0238">DNA-binding</keyword>
<keyword evidence="3 6" id="KW-0067">ATP-binding</keyword>
<dbReference type="GO" id="GO:0030261">
    <property type="term" value="P:chromosome condensation"/>
    <property type="evidence" value="ECO:0007669"/>
    <property type="project" value="InterPro"/>
</dbReference>
<dbReference type="SMART" id="SM00968">
    <property type="entry name" value="SMC_hinge"/>
    <property type="match status" value="1"/>
</dbReference>
<feature type="coiled-coil region" evidence="6">
    <location>
        <begin position="458"/>
        <end position="492"/>
    </location>
</feature>
<name>Q0AYV7_SYNWW</name>
<dbReference type="GO" id="GO:0006260">
    <property type="term" value="P:DNA replication"/>
    <property type="evidence" value="ECO:0007669"/>
    <property type="project" value="UniProtKB-UniRule"/>
</dbReference>
<comment type="subcellular location">
    <subcellularLocation>
        <location evidence="6">Cytoplasm</location>
    </subcellularLocation>
</comment>
<feature type="coiled-coil region" evidence="6">
    <location>
        <begin position="682"/>
        <end position="709"/>
    </location>
</feature>
<evidence type="ECO:0000259" key="7">
    <source>
        <dbReference type="SMART" id="SM00968"/>
    </source>
</evidence>
<dbReference type="Proteomes" id="UP000001968">
    <property type="component" value="Chromosome"/>
</dbReference>
<dbReference type="Gene3D" id="1.20.1060.20">
    <property type="match status" value="1"/>
</dbReference>
<evidence type="ECO:0000256" key="5">
    <source>
        <dbReference type="ARBA" id="ARBA00023125"/>
    </source>
</evidence>
<dbReference type="HAMAP" id="MF_01894">
    <property type="entry name" value="Smc_prok"/>
    <property type="match status" value="1"/>
</dbReference>